<feature type="chain" id="PRO_5033593755" description="Protein kinase domain-containing protein" evidence="15">
    <location>
        <begin position="27"/>
        <end position="636"/>
    </location>
</feature>
<evidence type="ECO:0000313" key="17">
    <source>
        <dbReference type="EMBL" id="KAF4349486.1"/>
    </source>
</evidence>
<dbReference type="EMBL" id="JAATIQ010000060">
    <property type="protein sequence ID" value="KAF4391365.1"/>
    <property type="molecule type" value="Genomic_DNA"/>
</dbReference>
<dbReference type="GO" id="GO:0004674">
    <property type="term" value="F:protein serine/threonine kinase activity"/>
    <property type="evidence" value="ECO:0007669"/>
    <property type="project" value="UniProtKB-KW"/>
</dbReference>
<dbReference type="PROSITE" id="PS00108">
    <property type="entry name" value="PROTEIN_KINASE_ST"/>
    <property type="match status" value="1"/>
</dbReference>
<dbReference type="GO" id="GO:0005524">
    <property type="term" value="F:ATP binding"/>
    <property type="evidence" value="ECO:0007669"/>
    <property type="project" value="UniProtKB-UniRule"/>
</dbReference>
<dbReference type="PROSITE" id="PS50011">
    <property type="entry name" value="PROTEIN_KINASE_DOM"/>
    <property type="match status" value="1"/>
</dbReference>
<feature type="domain" description="Protein kinase" evidence="16">
    <location>
        <begin position="324"/>
        <end position="599"/>
    </location>
</feature>
<dbReference type="InterPro" id="IPR008271">
    <property type="entry name" value="Ser/Thr_kinase_AS"/>
</dbReference>
<evidence type="ECO:0000256" key="15">
    <source>
        <dbReference type="SAM" id="SignalP"/>
    </source>
</evidence>
<keyword evidence="3" id="KW-0808">Transferase</keyword>
<evidence type="ECO:0000256" key="5">
    <source>
        <dbReference type="ARBA" id="ARBA00022729"/>
    </source>
</evidence>
<keyword evidence="20" id="KW-1185">Reference proteome</keyword>
<evidence type="ECO:0000256" key="9">
    <source>
        <dbReference type="ARBA" id="ARBA00022989"/>
    </source>
</evidence>
<gene>
    <name evidence="17" type="ORF">F8388_008429</name>
    <name evidence="18" type="ORF">G4B88_016675</name>
</gene>
<feature type="signal peptide" evidence="15">
    <location>
        <begin position="1"/>
        <end position="26"/>
    </location>
</feature>
<dbReference type="GO" id="GO:0030247">
    <property type="term" value="F:polysaccharide binding"/>
    <property type="evidence" value="ECO:0007669"/>
    <property type="project" value="InterPro"/>
</dbReference>
<evidence type="ECO:0000256" key="14">
    <source>
        <dbReference type="SAM" id="Phobius"/>
    </source>
</evidence>
<dbReference type="Proteomes" id="UP000583929">
    <property type="component" value="Unassembled WGS sequence"/>
</dbReference>
<evidence type="ECO:0000256" key="7">
    <source>
        <dbReference type="ARBA" id="ARBA00022777"/>
    </source>
</evidence>
<evidence type="ECO:0000256" key="8">
    <source>
        <dbReference type="ARBA" id="ARBA00022840"/>
    </source>
</evidence>
<keyword evidence="5 15" id="KW-0732">Signal</keyword>
<evidence type="ECO:0000256" key="13">
    <source>
        <dbReference type="SAM" id="MobiDB-lite"/>
    </source>
</evidence>
<feature type="binding site" evidence="12">
    <location>
        <position position="352"/>
    </location>
    <ligand>
        <name>ATP</name>
        <dbReference type="ChEBI" id="CHEBI:30616"/>
    </ligand>
</feature>
<dbReference type="SUPFAM" id="SSF56112">
    <property type="entry name" value="Protein kinase-like (PK-like)"/>
    <property type="match status" value="1"/>
</dbReference>
<sequence length="636" mass="72435">MSMLTLKLIIISYFLIITIESRVAKATTQNDDDGDECKEARCGEMEPPIKFPFRLKGKQPPHCGSPRLGFDLSCTNSNKTMLELPNLQLKLFVTQMNYKFQYMEAYNPYCIQQKNLKLLLNNLSTTSPLHFFNSQYMRSMLLKCSTNHTNNGVLDSPIPCLTTSDSSSSSSKYFVYAIDYNFYGYNYWGDLVSCSKMFSNLPVPPEIFKHEIFSLEWSKPNCENCEAKGKKCRLKRPHDSNDDQTECYNPMKKGDHDQLKFVLMTTGFTTGSFVIVLGFLATFYVYHKEKQKRENGLRLEKFLEDYIAFKPSRYTYADVKNITKKFKDKLGEGAYGTVFKGKLSNDILVAVKILNISKGNGEEFINEVSTIGQIHHVNVVRLVGYCADGFRRALVYEFLPNDSLEKHLSTKQLIGNEKCSLSWEKLFDIALGIAKGIEYLHQGCDKRIVHFDIKPHNILLDHNFKPKISDFGLAKLCSKDQSIVSMTTARGTIGYIAPEVFSRNFGNVSDKSDVYSFGMLLLEIVGGRKNDNMNEIYYPEWIFNLLEEGKDIRIYIDEGGDGKIAKKLAIVGLRCIQWHPLNRPNMKVVVQMLEGNEELSIPSNPFSSSSSDHPSKTNTKLPKKFMKSLELETIGE</sequence>
<evidence type="ECO:0000256" key="11">
    <source>
        <dbReference type="ARBA" id="ARBA00023180"/>
    </source>
</evidence>
<dbReference type="Pfam" id="PF13947">
    <property type="entry name" value="GUB_WAK_bind"/>
    <property type="match status" value="1"/>
</dbReference>
<evidence type="ECO:0000259" key="16">
    <source>
        <dbReference type="PROSITE" id="PS50011"/>
    </source>
</evidence>
<dbReference type="GO" id="GO:0016020">
    <property type="term" value="C:membrane"/>
    <property type="evidence" value="ECO:0007669"/>
    <property type="project" value="UniProtKB-SubCell"/>
</dbReference>
<dbReference type="Proteomes" id="UP000525078">
    <property type="component" value="Unassembled WGS sequence"/>
</dbReference>
<keyword evidence="6 12" id="KW-0547">Nucleotide-binding</keyword>
<dbReference type="Gene3D" id="3.30.200.20">
    <property type="entry name" value="Phosphorylase Kinase, domain 1"/>
    <property type="match status" value="1"/>
</dbReference>
<evidence type="ECO:0000256" key="3">
    <source>
        <dbReference type="ARBA" id="ARBA00022679"/>
    </source>
</evidence>
<protein>
    <recommendedName>
        <fullName evidence="16">Protein kinase domain-containing protein</fullName>
    </recommendedName>
</protein>
<accession>A0A7J6H8C1</accession>
<evidence type="ECO:0000313" key="18">
    <source>
        <dbReference type="EMBL" id="KAF4391365.1"/>
    </source>
</evidence>
<dbReference type="Pfam" id="PF07714">
    <property type="entry name" value="PK_Tyr_Ser-Thr"/>
    <property type="match status" value="1"/>
</dbReference>
<dbReference type="EMBL" id="JAATIP010000393">
    <property type="protein sequence ID" value="KAF4349486.1"/>
    <property type="molecule type" value="Genomic_DNA"/>
</dbReference>
<keyword evidence="7" id="KW-0418">Kinase</keyword>
<dbReference type="FunFam" id="3.30.200.20:FF:000178">
    <property type="entry name" value="serine/threonine-protein kinase PBS1-like"/>
    <property type="match status" value="1"/>
</dbReference>
<feature type="region of interest" description="Disordered" evidence="13">
    <location>
        <begin position="601"/>
        <end position="623"/>
    </location>
</feature>
<evidence type="ECO:0000313" key="19">
    <source>
        <dbReference type="Proteomes" id="UP000525078"/>
    </source>
</evidence>
<dbReference type="InterPro" id="IPR001245">
    <property type="entry name" value="Ser-Thr/Tyr_kinase_cat_dom"/>
</dbReference>
<dbReference type="InterPro" id="IPR045874">
    <property type="entry name" value="LRK10/LRL21-25-like"/>
</dbReference>
<dbReference type="InterPro" id="IPR011009">
    <property type="entry name" value="Kinase-like_dom_sf"/>
</dbReference>
<keyword evidence="8 12" id="KW-0067">ATP-binding</keyword>
<keyword evidence="4 14" id="KW-0812">Transmembrane</keyword>
<reference evidence="19 20" key="1">
    <citation type="journal article" date="2020" name="bioRxiv">
        <title>Sequence and annotation of 42 cannabis genomes reveals extensive copy number variation in cannabinoid synthesis and pathogen resistance genes.</title>
        <authorList>
            <person name="Mckernan K.J."/>
            <person name="Helbert Y."/>
            <person name="Kane L.T."/>
            <person name="Ebling H."/>
            <person name="Zhang L."/>
            <person name="Liu B."/>
            <person name="Eaton Z."/>
            <person name="Mclaughlin S."/>
            <person name="Kingan S."/>
            <person name="Baybayan P."/>
            <person name="Concepcion G."/>
            <person name="Jordan M."/>
            <person name="Riva A."/>
            <person name="Barbazuk W."/>
            <person name="Harkins T."/>
        </authorList>
    </citation>
    <scope>NUCLEOTIDE SEQUENCE [LARGE SCALE GENOMIC DNA]</scope>
    <source>
        <strain evidence="19 20">cv. Jamaican Lion 4</strain>
        <strain evidence="18">Father</strain>
        <strain evidence="17">Mother</strain>
        <tissue evidence="18">Leaf</tissue>
    </source>
</reference>
<name>A0A7J6H8C1_CANSA</name>
<dbReference type="InterPro" id="IPR000719">
    <property type="entry name" value="Prot_kinase_dom"/>
</dbReference>
<dbReference type="FunFam" id="1.10.510.10:FF:000590">
    <property type="entry name" value="PR5-like receptor kinase"/>
    <property type="match status" value="1"/>
</dbReference>
<dbReference type="SMART" id="SM00220">
    <property type="entry name" value="S_TKc"/>
    <property type="match status" value="1"/>
</dbReference>
<dbReference type="InterPro" id="IPR017441">
    <property type="entry name" value="Protein_kinase_ATP_BS"/>
</dbReference>
<proteinExistence type="predicted"/>
<keyword evidence="2" id="KW-0723">Serine/threonine-protein kinase</keyword>
<comment type="caution">
    <text evidence="18">The sequence shown here is derived from an EMBL/GenBank/DDBJ whole genome shotgun (WGS) entry which is preliminary data.</text>
</comment>
<dbReference type="InterPro" id="IPR025287">
    <property type="entry name" value="WAK_GUB"/>
</dbReference>
<evidence type="ECO:0000256" key="12">
    <source>
        <dbReference type="PROSITE-ProRule" id="PRU10141"/>
    </source>
</evidence>
<evidence type="ECO:0000256" key="10">
    <source>
        <dbReference type="ARBA" id="ARBA00023136"/>
    </source>
</evidence>
<dbReference type="Gene3D" id="1.10.510.10">
    <property type="entry name" value="Transferase(Phosphotransferase) domain 1"/>
    <property type="match status" value="1"/>
</dbReference>
<evidence type="ECO:0000256" key="2">
    <source>
        <dbReference type="ARBA" id="ARBA00022527"/>
    </source>
</evidence>
<comment type="subcellular location">
    <subcellularLocation>
        <location evidence="1">Membrane</location>
        <topology evidence="1">Single-pass type I membrane protein</topology>
    </subcellularLocation>
</comment>
<feature type="transmembrane region" description="Helical" evidence="14">
    <location>
        <begin position="261"/>
        <end position="286"/>
    </location>
</feature>
<evidence type="ECO:0000256" key="4">
    <source>
        <dbReference type="ARBA" id="ARBA00022692"/>
    </source>
</evidence>
<evidence type="ECO:0000256" key="6">
    <source>
        <dbReference type="ARBA" id="ARBA00022741"/>
    </source>
</evidence>
<dbReference type="AlphaFoldDB" id="A0A7J6H8C1"/>
<organism evidence="18 20">
    <name type="scientific">Cannabis sativa</name>
    <name type="common">Hemp</name>
    <name type="synonym">Marijuana</name>
    <dbReference type="NCBI Taxonomy" id="3483"/>
    <lineage>
        <taxon>Eukaryota</taxon>
        <taxon>Viridiplantae</taxon>
        <taxon>Streptophyta</taxon>
        <taxon>Embryophyta</taxon>
        <taxon>Tracheophyta</taxon>
        <taxon>Spermatophyta</taxon>
        <taxon>Magnoliopsida</taxon>
        <taxon>eudicotyledons</taxon>
        <taxon>Gunneridae</taxon>
        <taxon>Pentapetalae</taxon>
        <taxon>rosids</taxon>
        <taxon>fabids</taxon>
        <taxon>Rosales</taxon>
        <taxon>Cannabaceae</taxon>
        <taxon>Cannabis</taxon>
    </lineage>
</organism>
<feature type="compositionally biased region" description="Low complexity" evidence="13">
    <location>
        <begin position="601"/>
        <end position="612"/>
    </location>
</feature>
<evidence type="ECO:0000256" key="1">
    <source>
        <dbReference type="ARBA" id="ARBA00004479"/>
    </source>
</evidence>
<keyword evidence="10 14" id="KW-0472">Membrane</keyword>
<evidence type="ECO:0000313" key="20">
    <source>
        <dbReference type="Proteomes" id="UP000583929"/>
    </source>
</evidence>
<dbReference type="OrthoDB" id="547665at2759"/>
<dbReference type="PANTHER" id="PTHR27009">
    <property type="entry name" value="RUST RESISTANCE KINASE LR10-RELATED"/>
    <property type="match status" value="1"/>
</dbReference>
<dbReference type="PROSITE" id="PS00107">
    <property type="entry name" value="PROTEIN_KINASE_ATP"/>
    <property type="match status" value="1"/>
</dbReference>
<keyword evidence="9 14" id="KW-1133">Transmembrane helix</keyword>
<keyword evidence="11" id="KW-0325">Glycoprotein</keyword>